<evidence type="ECO:0000259" key="2">
    <source>
        <dbReference type="Pfam" id="PF00465"/>
    </source>
</evidence>
<dbReference type="Proteomes" id="UP001285441">
    <property type="component" value="Unassembled WGS sequence"/>
</dbReference>
<dbReference type="GO" id="GO:0046872">
    <property type="term" value="F:metal ion binding"/>
    <property type="evidence" value="ECO:0007669"/>
    <property type="project" value="InterPro"/>
</dbReference>
<dbReference type="PANTHER" id="PTHR11496">
    <property type="entry name" value="ALCOHOL DEHYDROGENASE"/>
    <property type="match status" value="1"/>
</dbReference>
<dbReference type="InterPro" id="IPR039697">
    <property type="entry name" value="Alcohol_dehydrogenase_Fe"/>
</dbReference>
<dbReference type="GO" id="GO:0005739">
    <property type="term" value="C:mitochondrion"/>
    <property type="evidence" value="ECO:0007669"/>
    <property type="project" value="TreeGrafter"/>
</dbReference>
<reference evidence="3" key="1">
    <citation type="journal article" date="2023" name="Mol. Phylogenet. Evol.">
        <title>Genome-scale phylogeny and comparative genomics of the fungal order Sordariales.</title>
        <authorList>
            <person name="Hensen N."/>
            <person name="Bonometti L."/>
            <person name="Westerberg I."/>
            <person name="Brannstrom I.O."/>
            <person name="Guillou S."/>
            <person name="Cros-Aarteil S."/>
            <person name="Calhoun S."/>
            <person name="Haridas S."/>
            <person name="Kuo A."/>
            <person name="Mondo S."/>
            <person name="Pangilinan J."/>
            <person name="Riley R."/>
            <person name="LaButti K."/>
            <person name="Andreopoulos B."/>
            <person name="Lipzen A."/>
            <person name="Chen C."/>
            <person name="Yan M."/>
            <person name="Daum C."/>
            <person name="Ng V."/>
            <person name="Clum A."/>
            <person name="Steindorff A."/>
            <person name="Ohm R.A."/>
            <person name="Martin F."/>
            <person name="Silar P."/>
            <person name="Natvig D.O."/>
            <person name="Lalanne C."/>
            <person name="Gautier V."/>
            <person name="Ament-Velasquez S.L."/>
            <person name="Kruys A."/>
            <person name="Hutchinson M.I."/>
            <person name="Powell A.J."/>
            <person name="Barry K."/>
            <person name="Miller A.N."/>
            <person name="Grigoriev I.V."/>
            <person name="Debuchy R."/>
            <person name="Gladieux P."/>
            <person name="Hiltunen Thoren M."/>
            <person name="Johannesson H."/>
        </authorList>
    </citation>
    <scope>NUCLEOTIDE SEQUENCE</scope>
    <source>
        <strain evidence="3">CBS 232.78</strain>
    </source>
</reference>
<evidence type="ECO:0000256" key="1">
    <source>
        <dbReference type="ARBA" id="ARBA00023002"/>
    </source>
</evidence>
<keyword evidence="4" id="KW-1185">Reference proteome</keyword>
<dbReference type="InterPro" id="IPR001670">
    <property type="entry name" value="ADH_Fe/GldA"/>
</dbReference>
<keyword evidence="1" id="KW-0560">Oxidoreductase</keyword>
<dbReference type="SUPFAM" id="SSF56796">
    <property type="entry name" value="Dehydroquinate synthase-like"/>
    <property type="match status" value="1"/>
</dbReference>
<dbReference type="Gene3D" id="3.40.50.1970">
    <property type="match status" value="1"/>
</dbReference>
<gene>
    <name evidence="3" type="ORF">B0H63DRAFT_499275</name>
</gene>
<protein>
    <recommendedName>
        <fullName evidence="2">Alcohol dehydrogenase iron-type/glycerol dehydrogenase GldA domain-containing protein</fullName>
    </recommendedName>
</protein>
<name>A0AAE0P8D5_9PEZI</name>
<dbReference type="Gene3D" id="1.20.1090.10">
    <property type="entry name" value="Dehydroquinate synthase-like - alpha domain"/>
    <property type="match status" value="2"/>
</dbReference>
<evidence type="ECO:0000313" key="4">
    <source>
        <dbReference type="Proteomes" id="UP001285441"/>
    </source>
</evidence>
<evidence type="ECO:0000313" key="3">
    <source>
        <dbReference type="EMBL" id="KAK3395102.1"/>
    </source>
</evidence>
<dbReference type="AlphaFoldDB" id="A0AAE0P8D5"/>
<dbReference type="Pfam" id="PF00465">
    <property type="entry name" value="Fe-ADH"/>
    <property type="match status" value="1"/>
</dbReference>
<dbReference type="PANTHER" id="PTHR11496:SF107">
    <property type="entry name" value="ALCOHOL DEHYDROGENASE, PUTATIVE (AFU_ORTHOLOGUE AFUA_1G06800)-RELATED"/>
    <property type="match status" value="1"/>
</dbReference>
<comment type="caution">
    <text evidence="3">The sequence shown here is derived from an EMBL/GenBank/DDBJ whole genome shotgun (WGS) entry which is preliminary data.</text>
</comment>
<reference evidence="3" key="2">
    <citation type="submission" date="2023-06" db="EMBL/GenBank/DDBJ databases">
        <authorList>
            <consortium name="Lawrence Berkeley National Laboratory"/>
            <person name="Haridas S."/>
            <person name="Hensen N."/>
            <person name="Bonometti L."/>
            <person name="Westerberg I."/>
            <person name="Brannstrom I.O."/>
            <person name="Guillou S."/>
            <person name="Cros-Aarteil S."/>
            <person name="Calhoun S."/>
            <person name="Kuo A."/>
            <person name="Mondo S."/>
            <person name="Pangilinan J."/>
            <person name="Riley R."/>
            <person name="LaButti K."/>
            <person name="Andreopoulos B."/>
            <person name="Lipzen A."/>
            <person name="Chen C."/>
            <person name="Yanf M."/>
            <person name="Daum C."/>
            <person name="Ng V."/>
            <person name="Clum A."/>
            <person name="Steindorff A."/>
            <person name="Ohm R."/>
            <person name="Martin F."/>
            <person name="Silar P."/>
            <person name="Natvig D."/>
            <person name="Lalanne C."/>
            <person name="Gautier V."/>
            <person name="Ament-velasquez S.L."/>
            <person name="Kruys A."/>
            <person name="Hutchinson M.I."/>
            <person name="Powell A.J."/>
            <person name="Barry K."/>
            <person name="Miller A.N."/>
            <person name="Grigoriev I.V."/>
            <person name="Debuchy R."/>
            <person name="Gladieux P."/>
            <person name="Thoren M.H."/>
            <person name="Johannesson H."/>
        </authorList>
    </citation>
    <scope>NUCLEOTIDE SEQUENCE</scope>
    <source>
        <strain evidence="3">CBS 232.78</strain>
    </source>
</reference>
<sequence length="337" mass="36383">MSLQGEHYFQVLEPRPYVYIGLRFADACKHHFGIRYGIRQHVPWPDVLEVAADLCDLKADLIVTLGAGSRTDGAKVAALAVANEAFTLDALDGLHTAASPLPKDVKACTISIINIPTSLSGGEYMAPGAATDLRSNRKLGFRHPSMGSQLVILDPVLTVSTPDRVWLSSGMRAVDHCVEGLCSVFFRTPSGEEGTDDDNTNKLKEETEEALAKALSLLLPGLLITRHFPSDLPARLEAMAGVVEANGPAVRQEERSCVMLPSVLRWNRAYGDAWVEERQRKERGLRRDTVSAGDVVAGFVAALGLPTSVGEVGVGRDKLDALAESSEQVLEIVEMAL</sequence>
<proteinExistence type="predicted"/>
<organism evidence="3 4">
    <name type="scientific">Podospora didyma</name>
    <dbReference type="NCBI Taxonomy" id="330526"/>
    <lineage>
        <taxon>Eukaryota</taxon>
        <taxon>Fungi</taxon>
        <taxon>Dikarya</taxon>
        <taxon>Ascomycota</taxon>
        <taxon>Pezizomycotina</taxon>
        <taxon>Sordariomycetes</taxon>
        <taxon>Sordariomycetidae</taxon>
        <taxon>Sordariales</taxon>
        <taxon>Podosporaceae</taxon>
        <taxon>Podospora</taxon>
    </lineage>
</organism>
<dbReference type="GO" id="GO:0004022">
    <property type="term" value="F:alcohol dehydrogenase (NAD+) activity"/>
    <property type="evidence" value="ECO:0007669"/>
    <property type="project" value="TreeGrafter"/>
</dbReference>
<feature type="domain" description="Alcohol dehydrogenase iron-type/glycerol dehydrogenase GldA" evidence="2">
    <location>
        <begin position="34"/>
        <end position="155"/>
    </location>
</feature>
<dbReference type="EMBL" id="JAULSW010000001">
    <property type="protein sequence ID" value="KAK3395102.1"/>
    <property type="molecule type" value="Genomic_DNA"/>
</dbReference>
<accession>A0AAE0P8D5</accession>